<evidence type="ECO:0000256" key="9">
    <source>
        <dbReference type="ARBA" id="ARBA00023136"/>
    </source>
</evidence>
<dbReference type="PANTHER" id="PTHR18945">
    <property type="entry name" value="NEUROTRANSMITTER GATED ION CHANNEL"/>
    <property type="match status" value="1"/>
</dbReference>
<dbReference type="PRINTS" id="PR00252">
    <property type="entry name" value="NRIONCHANNEL"/>
</dbReference>
<dbReference type="SUPFAM" id="SSF63712">
    <property type="entry name" value="Nicotinic receptor ligand binding domain-like"/>
    <property type="match status" value="1"/>
</dbReference>
<dbReference type="PRINTS" id="PR00253">
    <property type="entry name" value="GABAARECEPTR"/>
</dbReference>
<feature type="non-terminal residue" evidence="17">
    <location>
        <position position="1"/>
    </location>
</feature>
<dbReference type="InterPro" id="IPR036719">
    <property type="entry name" value="Neuro-gated_channel_TM_sf"/>
</dbReference>
<evidence type="ECO:0000256" key="5">
    <source>
        <dbReference type="ARBA" id="ARBA00022692"/>
    </source>
</evidence>
<keyword evidence="8" id="KW-0406">Ion transport</keyword>
<dbReference type="CDD" id="cd18987">
    <property type="entry name" value="LGIC_ECD_anion"/>
    <property type="match status" value="1"/>
</dbReference>
<keyword evidence="4" id="KW-1003">Cell membrane</keyword>
<dbReference type="AlphaFoldDB" id="A0A1B6D4S9"/>
<dbReference type="InterPro" id="IPR006028">
    <property type="entry name" value="GABAA/Glycine_rcpt"/>
</dbReference>
<dbReference type="InterPro" id="IPR036734">
    <property type="entry name" value="Neur_chan_lig-bd_sf"/>
</dbReference>
<keyword evidence="5 11" id="KW-0812">Transmembrane</keyword>
<feature type="chain" id="PRO_5008581063" description="Neurotransmitter-gated ion-channel ligand-binding domain-containing protein" evidence="12">
    <location>
        <begin position="21"/>
        <end position="500"/>
    </location>
</feature>
<evidence type="ECO:0000256" key="3">
    <source>
        <dbReference type="ARBA" id="ARBA00022448"/>
    </source>
</evidence>
<evidence type="ECO:0000259" key="13">
    <source>
        <dbReference type="Pfam" id="PF02931"/>
    </source>
</evidence>
<evidence type="ECO:0000256" key="10">
    <source>
        <dbReference type="ARBA" id="ARBA00023303"/>
    </source>
</evidence>
<protein>
    <recommendedName>
        <fullName evidence="18">Neurotransmitter-gated ion-channel ligand-binding domain-containing protein</fullName>
    </recommendedName>
</protein>
<dbReference type="Gene3D" id="2.70.170.10">
    <property type="entry name" value="Neurotransmitter-gated ion-channel ligand-binding domain"/>
    <property type="match status" value="1"/>
</dbReference>
<feature type="transmembrane region" description="Helical" evidence="11">
    <location>
        <begin position="342"/>
        <end position="364"/>
    </location>
</feature>
<evidence type="ECO:0000313" key="16">
    <source>
        <dbReference type="EMBL" id="JAS12765.1"/>
    </source>
</evidence>
<evidence type="ECO:0000256" key="8">
    <source>
        <dbReference type="ARBA" id="ARBA00023065"/>
    </source>
</evidence>
<dbReference type="SUPFAM" id="SSF90112">
    <property type="entry name" value="Neurotransmitter-gated ion-channel transmembrane pore"/>
    <property type="match status" value="1"/>
</dbReference>
<comment type="subcellular location">
    <subcellularLocation>
        <location evidence="2">Cell membrane</location>
    </subcellularLocation>
    <subcellularLocation>
        <location evidence="1">Membrane</location>
        <topology evidence="1">Multi-pass membrane protein</topology>
    </subcellularLocation>
</comment>
<dbReference type="EMBL" id="GEDC01016618">
    <property type="protein sequence ID" value="JAS20680.1"/>
    <property type="molecule type" value="Transcribed_RNA"/>
</dbReference>
<keyword evidence="3" id="KW-0813">Transport</keyword>
<gene>
    <name evidence="15" type="ORF">g.32949</name>
    <name evidence="16" type="ORF">g.32951</name>
    <name evidence="17" type="ORF">g.32953</name>
</gene>
<feature type="transmembrane region" description="Helical" evidence="11">
    <location>
        <begin position="478"/>
        <end position="499"/>
    </location>
</feature>
<keyword evidence="10" id="KW-0407">Ion channel</keyword>
<evidence type="ECO:0000259" key="14">
    <source>
        <dbReference type="Pfam" id="PF02932"/>
    </source>
</evidence>
<evidence type="ECO:0000256" key="12">
    <source>
        <dbReference type="SAM" id="SignalP"/>
    </source>
</evidence>
<evidence type="ECO:0000256" key="1">
    <source>
        <dbReference type="ARBA" id="ARBA00004141"/>
    </source>
</evidence>
<dbReference type="InterPro" id="IPR006029">
    <property type="entry name" value="Neurotrans-gated_channel_TM"/>
</dbReference>
<evidence type="ECO:0000313" key="17">
    <source>
        <dbReference type="EMBL" id="JAS20680.1"/>
    </source>
</evidence>
<feature type="domain" description="Neurotransmitter-gated ion-channel ligand-binding" evidence="13">
    <location>
        <begin position="38"/>
        <end position="227"/>
    </location>
</feature>
<feature type="transmembrane region" description="Helical" evidence="11">
    <location>
        <begin position="309"/>
        <end position="327"/>
    </location>
</feature>
<evidence type="ECO:0000256" key="4">
    <source>
        <dbReference type="ARBA" id="ARBA00022475"/>
    </source>
</evidence>
<dbReference type="GO" id="GO:0004888">
    <property type="term" value="F:transmembrane signaling receptor activity"/>
    <property type="evidence" value="ECO:0007669"/>
    <property type="project" value="InterPro"/>
</dbReference>
<dbReference type="Gene3D" id="1.20.58.390">
    <property type="entry name" value="Neurotransmitter-gated ion-channel transmembrane domain"/>
    <property type="match status" value="1"/>
</dbReference>
<dbReference type="Pfam" id="PF02932">
    <property type="entry name" value="Neur_chan_memb"/>
    <property type="match status" value="1"/>
</dbReference>
<dbReference type="GO" id="GO:0005230">
    <property type="term" value="F:extracellular ligand-gated monoatomic ion channel activity"/>
    <property type="evidence" value="ECO:0007669"/>
    <property type="project" value="InterPro"/>
</dbReference>
<keyword evidence="7 11" id="KW-1133">Transmembrane helix</keyword>
<keyword evidence="6 12" id="KW-0732">Signal</keyword>
<dbReference type="EMBL" id="GEDC01024533">
    <property type="protein sequence ID" value="JAS12765.1"/>
    <property type="molecule type" value="Transcribed_RNA"/>
</dbReference>
<accession>A0A1B6D4S9</accession>
<evidence type="ECO:0000256" key="6">
    <source>
        <dbReference type="ARBA" id="ARBA00022729"/>
    </source>
</evidence>
<proteinExistence type="predicted"/>
<feature type="signal peptide" evidence="12">
    <location>
        <begin position="1"/>
        <end position="20"/>
    </location>
</feature>
<evidence type="ECO:0008006" key="18">
    <source>
        <dbReference type="Google" id="ProtNLM"/>
    </source>
</evidence>
<sequence length="500" mass="57321">ADEMMCVVLGFLLLGALTHAQETCSPITVNSTTSDYDLVSQLTQLCRYDSNVRPSNPLGGALNVSARMFILSLQTSYTNNLQFVVHVLIQFRWQDPRLSFSAFSPRTELVGETEMLSLIWKPHIFLSNERASQQSDELVSILPQGDVLFTSRIKSTIRCTTEDGNFPFDNQNCKLILDSWRYNSKHLTLQWEPTQPVSISSSAGLTEFLLADLQTTTNENFFTNHIRQAQTEPQCSVYTYDEIDDYNTTTELPTVQNETCEVYSYSSLSLAVILSREYGFYVWDYYFPSVLMVIISWGTFWVEPDIVPARIWIATSTMLGFFALGAMNDAVPTLTQLKTHDIWFVGCTLFILISLMEFAFVNIVHRQELKHHQIKRPTSKYILKSSLKSEKVPWKEMVQKSNSCPSSPEIRNRAKRQSVVGRLQLREEKALSILDLATPITDVKTVRRTQIRISETPVEPVHMTNHEMATWIDRRSRVVFPLAFVAFNAFYWSIMLINFK</sequence>
<evidence type="ECO:0000313" key="15">
    <source>
        <dbReference type="EMBL" id="JAS09696.1"/>
    </source>
</evidence>
<dbReference type="GO" id="GO:0099095">
    <property type="term" value="F:ligand-gated monoatomic anion channel activity"/>
    <property type="evidence" value="ECO:0007669"/>
    <property type="project" value="UniProtKB-ARBA"/>
</dbReference>
<dbReference type="GO" id="GO:0005886">
    <property type="term" value="C:plasma membrane"/>
    <property type="evidence" value="ECO:0007669"/>
    <property type="project" value="UniProtKB-SubCell"/>
</dbReference>
<evidence type="ECO:0000256" key="2">
    <source>
        <dbReference type="ARBA" id="ARBA00004236"/>
    </source>
</evidence>
<dbReference type="EMBL" id="GEDC01027602">
    <property type="protein sequence ID" value="JAS09696.1"/>
    <property type="molecule type" value="Transcribed_RNA"/>
</dbReference>
<feature type="transmembrane region" description="Helical" evidence="11">
    <location>
        <begin position="285"/>
        <end position="302"/>
    </location>
</feature>
<dbReference type="Pfam" id="PF02931">
    <property type="entry name" value="Neur_chan_LBD"/>
    <property type="match status" value="1"/>
</dbReference>
<reference evidence="17" key="1">
    <citation type="submission" date="2015-12" db="EMBL/GenBank/DDBJ databases">
        <title>De novo transcriptome assembly of four potential Pierce s Disease insect vectors from Arizona vineyards.</title>
        <authorList>
            <person name="Tassone E.E."/>
        </authorList>
    </citation>
    <scope>NUCLEOTIDE SEQUENCE</scope>
</reference>
<dbReference type="InterPro" id="IPR038050">
    <property type="entry name" value="Neuro_actylchol_rec"/>
</dbReference>
<organism evidence="17">
    <name type="scientific">Clastoptera arizonana</name>
    <name type="common">Arizona spittle bug</name>
    <dbReference type="NCBI Taxonomy" id="38151"/>
    <lineage>
        <taxon>Eukaryota</taxon>
        <taxon>Metazoa</taxon>
        <taxon>Ecdysozoa</taxon>
        <taxon>Arthropoda</taxon>
        <taxon>Hexapoda</taxon>
        <taxon>Insecta</taxon>
        <taxon>Pterygota</taxon>
        <taxon>Neoptera</taxon>
        <taxon>Paraneoptera</taxon>
        <taxon>Hemiptera</taxon>
        <taxon>Auchenorrhyncha</taxon>
        <taxon>Cercopoidea</taxon>
        <taxon>Clastopteridae</taxon>
        <taxon>Clastoptera</taxon>
    </lineage>
</organism>
<name>A0A1B6D4S9_9HEMI</name>
<dbReference type="InterPro" id="IPR006201">
    <property type="entry name" value="Neur_channel"/>
</dbReference>
<feature type="domain" description="Neurotransmitter-gated ion-channel transmembrane" evidence="14">
    <location>
        <begin position="286"/>
        <end position="492"/>
    </location>
</feature>
<dbReference type="InterPro" id="IPR006202">
    <property type="entry name" value="Neur_chan_lig-bd"/>
</dbReference>
<keyword evidence="9 11" id="KW-0472">Membrane</keyword>
<dbReference type="GO" id="GO:0005254">
    <property type="term" value="F:chloride channel activity"/>
    <property type="evidence" value="ECO:0007669"/>
    <property type="project" value="UniProtKB-ARBA"/>
</dbReference>
<evidence type="ECO:0000256" key="11">
    <source>
        <dbReference type="SAM" id="Phobius"/>
    </source>
</evidence>
<evidence type="ECO:0000256" key="7">
    <source>
        <dbReference type="ARBA" id="ARBA00022989"/>
    </source>
</evidence>